<proteinExistence type="predicted"/>
<accession>A0ACB7RUT5</accession>
<evidence type="ECO:0000313" key="2">
    <source>
        <dbReference type="Proteomes" id="UP000821845"/>
    </source>
</evidence>
<reference evidence="1" key="1">
    <citation type="submission" date="2020-05" db="EMBL/GenBank/DDBJ databases">
        <title>Large-scale comparative analyses of tick genomes elucidate their genetic diversity and vector capacities.</title>
        <authorList>
            <person name="Jia N."/>
            <person name="Wang J."/>
            <person name="Shi W."/>
            <person name="Du L."/>
            <person name="Sun Y."/>
            <person name="Zhan W."/>
            <person name="Jiang J."/>
            <person name="Wang Q."/>
            <person name="Zhang B."/>
            <person name="Ji P."/>
            <person name="Sakyi L.B."/>
            <person name="Cui X."/>
            <person name="Yuan T."/>
            <person name="Jiang B."/>
            <person name="Yang W."/>
            <person name="Lam T.T.-Y."/>
            <person name="Chang Q."/>
            <person name="Ding S."/>
            <person name="Wang X."/>
            <person name="Zhu J."/>
            <person name="Ruan X."/>
            <person name="Zhao L."/>
            <person name="Wei J."/>
            <person name="Que T."/>
            <person name="Du C."/>
            <person name="Cheng J."/>
            <person name="Dai P."/>
            <person name="Han X."/>
            <person name="Huang E."/>
            <person name="Gao Y."/>
            <person name="Liu J."/>
            <person name="Shao H."/>
            <person name="Ye R."/>
            <person name="Li L."/>
            <person name="Wei W."/>
            <person name="Wang X."/>
            <person name="Wang C."/>
            <person name="Yang T."/>
            <person name="Huo Q."/>
            <person name="Li W."/>
            <person name="Guo W."/>
            <person name="Chen H."/>
            <person name="Zhou L."/>
            <person name="Ni X."/>
            <person name="Tian J."/>
            <person name="Zhou Y."/>
            <person name="Sheng Y."/>
            <person name="Liu T."/>
            <person name="Pan Y."/>
            <person name="Xia L."/>
            <person name="Li J."/>
            <person name="Zhao F."/>
            <person name="Cao W."/>
        </authorList>
    </citation>
    <scope>NUCLEOTIDE SEQUENCE</scope>
    <source>
        <strain evidence="1">Hyas-2018</strain>
    </source>
</reference>
<protein>
    <submittedName>
        <fullName evidence="1">Uncharacterized protein</fullName>
    </submittedName>
</protein>
<keyword evidence="2" id="KW-1185">Reference proteome</keyword>
<gene>
    <name evidence="1" type="ORF">HPB50_014629</name>
</gene>
<dbReference type="EMBL" id="CM023488">
    <property type="protein sequence ID" value="KAH6924279.1"/>
    <property type="molecule type" value="Genomic_DNA"/>
</dbReference>
<dbReference type="Proteomes" id="UP000821845">
    <property type="component" value="Chromosome 8"/>
</dbReference>
<evidence type="ECO:0000313" key="1">
    <source>
        <dbReference type="EMBL" id="KAH6924279.1"/>
    </source>
</evidence>
<comment type="caution">
    <text evidence="1">The sequence shown here is derived from an EMBL/GenBank/DDBJ whole genome shotgun (WGS) entry which is preliminary data.</text>
</comment>
<sequence>MKYSDAGEGSRRRRPDSGSPKRDKGQGGASKVNVASAPPRSPATVDPGSTPVPNTFSGYRDATSVPPIITQFSLPHMMAQVTPQPLSNEPGMQSMAAVLMALQMVGISPTQQNSRPVIWVPVDVPEPRTTHVPPRVGAAHHGKKRAPSSVVCSGRARRIVFAGSLGQTRLVDLRAPFGKHHATFLICADAELRPNESATLIFALVPHAKRNSSSAPRKILDGPALSTAGQEENGW</sequence>
<organism evidence="1 2">
    <name type="scientific">Hyalomma asiaticum</name>
    <name type="common">Tick</name>
    <dbReference type="NCBI Taxonomy" id="266040"/>
    <lineage>
        <taxon>Eukaryota</taxon>
        <taxon>Metazoa</taxon>
        <taxon>Ecdysozoa</taxon>
        <taxon>Arthropoda</taxon>
        <taxon>Chelicerata</taxon>
        <taxon>Arachnida</taxon>
        <taxon>Acari</taxon>
        <taxon>Parasitiformes</taxon>
        <taxon>Ixodida</taxon>
        <taxon>Ixodoidea</taxon>
        <taxon>Ixodidae</taxon>
        <taxon>Hyalomminae</taxon>
        <taxon>Hyalomma</taxon>
    </lineage>
</organism>
<name>A0ACB7RUT5_HYAAI</name>